<accession>A0A2U1KEF2</accession>
<sequence>MVVLRGVWVDLVVFLGCCKTVFFYEYHVNVQGVFGLAAKLPFKSHFYYFFQVVVLNYATMETNDPYLSYRACIYWRLLSIMKDTKEFLDPILNSGSDRTTILDVGREM</sequence>
<evidence type="ECO:0000313" key="2">
    <source>
        <dbReference type="Proteomes" id="UP000245207"/>
    </source>
</evidence>
<organism evidence="1 2">
    <name type="scientific">Artemisia annua</name>
    <name type="common">Sweet wormwood</name>
    <dbReference type="NCBI Taxonomy" id="35608"/>
    <lineage>
        <taxon>Eukaryota</taxon>
        <taxon>Viridiplantae</taxon>
        <taxon>Streptophyta</taxon>
        <taxon>Embryophyta</taxon>
        <taxon>Tracheophyta</taxon>
        <taxon>Spermatophyta</taxon>
        <taxon>Magnoliopsida</taxon>
        <taxon>eudicotyledons</taxon>
        <taxon>Gunneridae</taxon>
        <taxon>Pentapetalae</taxon>
        <taxon>asterids</taxon>
        <taxon>campanulids</taxon>
        <taxon>Asterales</taxon>
        <taxon>Asteraceae</taxon>
        <taxon>Asteroideae</taxon>
        <taxon>Anthemideae</taxon>
        <taxon>Artemisiinae</taxon>
        <taxon>Artemisia</taxon>
    </lineage>
</organism>
<gene>
    <name evidence="1" type="ORF">CTI12_AA612240</name>
</gene>
<evidence type="ECO:0000313" key="1">
    <source>
        <dbReference type="EMBL" id="PWA35146.1"/>
    </source>
</evidence>
<comment type="caution">
    <text evidence="1">The sequence shown here is derived from an EMBL/GenBank/DDBJ whole genome shotgun (WGS) entry which is preliminary data.</text>
</comment>
<protein>
    <submittedName>
        <fullName evidence="1">Uncharacterized protein</fullName>
    </submittedName>
</protein>
<reference evidence="1 2" key="1">
    <citation type="journal article" date="2018" name="Mol. Plant">
        <title>The genome of Artemisia annua provides insight into the evolution of Asteraceae family and artemisinin biosynthesis.</title>
        <authorList>
            <person name="Shen Q."/>
            <person name="Zhang L."/>
            <person name="Liao Z."/>
            <person name="Wang S."/>
            <person name="Yan T."/>
            <person name="Shi P."/>
            <person name="Liu M."/>
            <person name="Fu X."/>
            <person name="Pan Q."/>
            <person name="Wang Y."/>
            <person name="Lv Z."/>
            <person name="Lu X."/>
            <person name="Zhang F."/>
            <person name="Jiang W."/>
            <person name="Ma Y."/>
            <person name="Chen M."/>
            <person name="Hao X."/>
            <person name="Li L."/>
            <person name="Tang Y."/>
            <person name="Lv G."/>
            <person name="Zhou Y."/>
            <person name="Sun X."/>
            <person name="Brodelius P.E."/>
            <person name="Rose J.K.C."/>
            <person name="Tang K."/>
        </authorList>
    </citation>
    <scope>NUCLEOTIDE SEQUENCE [LARGE SCALE GENOMIC DNA]</scope>
    <source>
        <strain evidence="2">cv. Huhao1</strain>
        <tissue evidence="1">Leaf</tissue>
    </source>
</reference>
<name>A0A2U1KEF2_ARTAN</name>
<proteinExistence type="predicted"/>
<dbReference type="EMBL" id="PKPP01020583">
    <property type="protein sequence ID" value="PWA35146.1"/>
    <property type="molecule type" value="Genomic_DNA"/>
</dbReference>
<keyword evidence="2" id="KW-1185">Reference proteome</keyword>
<dbReference type="Proteomes" id="UP000245207">
    <property type="component" value="Unassembled WGS sequence"/>
</dbReference>
<dbReference type="AlphaFoldDB" id="A0A2U1KEF2"/>